<dbReference type="EMBL" id="BGPR01000011">
    <property type="protein sequence ID" value="GBL77186.1"/>
    <property type="molecule type" value="Genomic_DNA"/>
</dbReference>
<reference evidence="1 2" key="1">
    <citation type="journal article" date="2019" name="Sci. Rep.">
        <title>Orb-weaving spider Araneus ventricosus genome elucidates the spidroin gene catalogue.</title>
        <authorList>
            <person name="Kono N."/>
            <person name="Nakamura H."/>
            <person name="Ohtoshi R."/>
            <person name="Moran D.A.P."/>
            <person name="Shinohara A."/>
            <person name="Yoshida Y."/>
            <person name="Fujiwara M."/>
            <person name="Mori M."/>
            <person name="Tomita M."/>
            <person name="Arakawa K."/>
        </authorList>
    </citation>
    <scope>NUCLEOTIDE SEQUENCE [LARGE SCALE GENOMIC DNA]</scope>
</reference>
<proteinExistence type="predicted"/>
<gene>
    <name evidence="1" type="ORF">AVEN_12807_1</name>
</gene>
<keyword evidence="2" id="KW-1185">Reference proteome</keyword>
<evidence type="ECO:0000313" key="1">
    <source>
        <dbReference type="EMBL" id="GBL77186.1"/>
    </source>
</evidence>
<organism evidence="1 2">
    <name type="scientific">Araneus ventricosus</name>
    <name type="common">Orbweaver spider</name>
    <name type="synonym">Epeira ventricosa</name>
    <dbReference type="NCBI Taxonomy" id="182803"/>
    <lineage>
        <taxon>Eukaryota</taxon>
        <taxon>Metazoa</taxon>
        <taxon>Ecdysozoa</taxon>
        <taxon>Arthropoda</taxon>
        <taxon>Chelicerata</taxon>
        <taxon>Arachnida</taxon>
        <taxon>Araneae</taxon>
        <taxon>Araneomorphae</taxon>
        <taxon>Entelegynae</taxon>
        <taxon>Araneoidea</taxon>
        <taxon>Araneidae</taxon>
        <taxon>Araneus</taxon>
    </lineage>
</organism>
<dbReference type="AlphaFoldDB" id="A0A4Y2AD70"/>
<comment type="caution">
    <text evidence="1">The sequence shown here is derived from an EMBL/GenBank/DDBJ whole genome shotgun (WGS) entry which is preliminary data.</text>
</comment>
<evidence type="ECO:0000313" key="2">
    <source>
        <dbReference type="Proteomes" id="UP000499080"/>
    </source>
</evidence>
<accession>A0A4Y2AD70</accession>
<name>A0A4Y2AD70_ARAVE</name>
<dbReference type="Proteomes" id="UP000499080">
    <property type="component" value="Unassembled WGS sequence"/>
</dbReference>
<sequence>MNQAKKIADNAKSDLGKRLHQTLAQNEKLKSKIGTMNLGEKIAQMSSQKQTEEQTETNKLLSRRNSELCEVGTNFDNATTFQATNKKPHRALEFPITCKSPPISSCTPQFLEAAWREG</sequence>
<protein>
    <submittedName>
        <fullName evidence="1">Uncharacterized protein</fullName>
    </submittedName>
</protein>